<dbReference type="Gene3D" id="3.30.565.10">
    <property type="entry name" value="Histidine kinase-like ATPase, C-terminal domain"/>
    <property type="match status" value="1"/>
</dbReference>
<keyword evidence="1" id="KW-0812">Transmembrane</keyword>
<reference evidence="3" key="1">
    <citation type="submission" date="2022-03" db="EMBL/GenBank/DDBJ databases">
        <authorList>
            <person name="Woo C.Y."/>
        </authorList>
    </citation>
    <scope>NUCLEOTIDE SEQUENCE</scope>
    <source>
        <strain evidence="3">CYS-01</strain>
    </source>
</reference>
<feature type="transmembrane region" description="Helical" evidence="1">
    <location>
        <begin position="12"/>
        <end position="30"/>
    </location>
</feature>
<dbReference type="InterPro" id="IPR050640">
    <property type="entry name" value="Bact_2-comp_sensor_kinase"/>
</dbReference>
<evidence type="ECO:0000313" key="4">
    <source>
        <dbReference type="Proteomes" id="UP001165460"/>
    </source>
</evidence>
<feature type="transmembrane region" description="Helical" evidence="1">
    <location>
        <begin position="63"/>
        <end position="81"/>
    </location>
</feature>
<feature type="transmembrane region" description="Helical" evidence="1">
    <location>
        <begin position="262"/>
        <end position="286"/>
    </location>
</feature>
<evidence type="ECO:0000259" key="2">
    <source>
        <dbReference type="Pfam" id="PF06580"/>
    </source>
</evidence>
<dbReference type="RefSeq" id="WP_243357760.1">
    <property type="nucleotide sequence ID" value="NZ_JALGBH010000001.1"/>
</dbReference>
<dbReference type="PANTHER" id="PTHR34220">
    <property type="entry name" value="SENSOR HISTIDINE KINASE YPDA"/>
    <property type="match status" value="1"/>
</dbReference>
<dbReference type="Pfam" id="PF06580">
    <property type="entry name" value="His_kinase"/>
    <property type="match status" value="1"/>
</dbReference>
<dbReference type="GO" id="GO:0016301">
    <property type="term" value="F:kinase activity"/>
    <property type="evidence" value="ECO:0007669"/>
    <property type="project" value="UniProtKB-KW"/>
</dbReference>
<feature type="transmembrane region" description="Helical" evidence="1">
    <location>
        <begin position="233"/>
        <end position="256"/>
    </location>
</feature>
<feature type="transmembrane region" description="Helical" evidence="1">
    <location>
        <begin position="136"/>
        <end position="158"/>
    </location>
</feature>
<feature type="transmembrane region" description="Helical" evidence="1">
    <location>
        <begin position="170"/>
        <end position="189"/>
    </location>
</feature>
<name>A0ABS9ZRT5_9SPHI</name>
<dbReference type="EMBL" id="JALGBH010000001">
    <property type="protein sequence ID" value="MCJ0741304.1"/>
    <property type="molecule type" value="Genomic_DNA"/>
</dbReference>
<keyword evidence="4" id="KW-1185">Reference proteome</keyword>
<feature type="transmembrane region" description="Helical" evidence="1">
    <location>
        <begin position="201"/>
        <end position="221"/>
    </location>
</feature>
<proteinExistence type="predicted"/>
<organism evidence="3 4">
    <name type="scientific">Pedobacter montanisoli</name>
    <dbReference type="NCBI Taxonomy" id="2923277"/>
    <lineage>
        <taxon>Bacteria</taxon>
        <taxon>Pseudomonadati</taxon>
        <taxon>Bacteroidota</taxon>
        <taxon>Sphingobacteriia</taxon>
        <taxon>Sphingobacteriales</taxon>
        <taxon>Sphingobacteriaceae</taxon>
        <taxon>Pedobacter</taxon>
    </lineage>
</organism>
<evidence type="ECO:0000256" key="1">
    <source>
        <dbReference type="SAM" id="Phobius"/>
    </source>
</evidence>
<feature type="domain" description="Signal transduction histidine kinase internal region" evidence="2">
    <location>
        <begin position="308"/>
        <end position="386"/>
    </location>
</feature>
<gene>
    <name evidence="3" type="ORF">MMF97_01195</name>
</gene>
<dbReference type="InterPro" id="IPR036890">
    <property type="entry name" value="HATPase_C_sf"/>
</dbReference>
<dbReference type="Proteomes" id="UP001165460">
    <property type="component" value="Unassembled WGS sequence"/>
</dbReference>
<feature type="transmembrane region" description="Helical" evidence="1">
    <location>
        <begin position="88"/>
        <end position="111"/>
    </location>
</feature>
<comment type="caution">
    <text evidence="3">The sequence shown here is derived from an EMBL/GenBank/DDBJ whole genome shotgun (WGS) entry which is preliminary data.</text>
</comment>
<evidence type="ECO:0000313" key="3">
    <source>
        <dbReference type="EMBL" id="MCJ0741304.1"/>
    </source>
</evidence>
<keyword evidence="1" id="KW-0472">Membrane</keyword>
<protein>
    <submittedName>
        <fullName evidence="3">Histidine kinase</fullName>
    </submittedName>
</protein>
<sequence length="500" mass="57911">MKLKDLQKGEFWIATILFFIVIVTLIFNTSNHNDNGNHFAFIRSKISYSYFYNYFLPNFLKTSSIYFSFLVLNFIAIPAILKQHRTVLYYLLIVLLVAAVGIIMGICKTYINTYEFENYKTLQQAYNRMFFDGFGYALWLVIAISVYCSFKTYLVYLIETRLNGSKERSLIKTDLMVGIAFWLAGLILWVTTNSSDQICMLWSLVLGAAIGIFIYSVYYLLPQKYQHIKFINFFVQILSISLLLVIPMSFIALLSFGANAETIFIVLLFHLPAQLFVTAPLAWFLYKNRLQQNKEITSLKTELGKSDANLNFLKSQINPHFLFNALNTLYGTALQENAERTGEGIQKLGDMMRFMLHENTQDKIALIREVDYLNNYIALQKLRTSQSADIKIETVIEDQFNHEQITPMLLIPFIENAFKHGISLRQPSYIKIVLQTKDNTLFFDVSNSTYAKNDNDPEKLKSGIGLENVKQRLKLLYPEQHELIVRETVNEFFVHLTLQL</sequence>
<dbReference type="PANTHER" id="PTHR34220:SF7">
    <property type="entry name" value="SENSOR HISTIDINE KINASE YPDA"/>
    <property type="match status" value="1"/>
</dbReference>
<keyword evidence="1" id="KW-1133">Transmembrane helix</keyword>
<keyword evidence="3" id="KW-0418">Kinase</keyword>
<accession>A0ABS9ZRT5</accession>
<dbReference type="InterPro" id="IPR010559">
    <property type="entry name" value="Sig_transdc_His_kin_internal"/>
</dbReference>
<keyword evidence="3" id="KW-0808">Transferase</keyword>